<keyword evidence="3" id="KW-0547">Nucleotide-binding</keyword>
<dbReference type="Gene3D" id="3.90.1200.10">
    <property type="match status" value="1"/>
</dbReference>
<gene>
    <name evidence="8" type="ORF">PECAL_1P31300</name>
</gene>
<dbReference type="SUPFAM" id="SSF56112">
    <property type="entry name" value="Protein kinase-like (PK-like)"/>
    <property type="match status" value="1"/>
</dbReference>
<evidence type="ECO:0000313" key="9">
    <source>
        <dbReference type="Proteomes" id="UP000789595"/>
    </source>
</evidence>
<dbReference type="Pfam" id="PF01636">
    <property type="entry name" value="APH"/>
    <property type="match status" value="1"/>
</dbReference>
<evidence type="ECO:0000256" key="5">
    <source>
        <dbReference type="ARBA" id="ARBA00022840"/>
    </source>
</evidence>
<evidence type="ECO:0000259" key="7">
    <source>
        <dbReference type="Pfam" id="PF01636"/>
    </source>
</evidence>
<comment type="caution">
    <text evidence="8">The sequence shown here is derived from an EMBL/GenBank/DDBJ whole genome shotgun (WGS) entry which is preliminary data.</text>
</comment>
<proteinExistence type="inferred from homology"/>
<dbReference type="Proteomes" id="UP000789595">
    <property type="component" value="Unassembled WGS sequence"/>
</dbReference>
<feature type="region of interest" description="Disordered" evidence="6">
    <location>
        <begin position="23"/>
        <end position="71"/>
    </location>
</feature>
<keyword evidence="4" id="KW-0418">Kinase</keyword>
<dbReference type="GO" id="GO:0005524">
    <property type="term" value="F:ATP binding"/>
    <property type="evidence" value="ECO:0007669"/>
    <property type="project" value="UniProtKB-KW"/>
</dbReference>
<dbReference type="OrthoDB" id="2461at2759"/>
<dbReference type="InterPro" id="IPR002575">
    <property type="entry name" value="Aminoglycoside_PTrfase"/>
</dbReference>
<keyword evidence="9" id="KW-1185">Reference proteome</keyword>
<evidence type="ECO:0000256" key="4">
    <source>
        <dbReference type="ARBA" id="ARBA00022777"/>
    </source>
</evidence>
<comment type="similarity">
    <text evidence="1">Belongs to the methylthioribose kinase family.</text>
</comment>
<feature type="domain" description="Aminoglycoside phosphotransferase" evidence="7">
    <location>
        <begin position="266"/>
        <end position="375"/>
    </location>
</feature>
<organism evidence="8 9">
    <name type="scientific">Pelagomonas calceolata</name>
    <dbReference type="NCBI Taxonomy" id="35677"/>
    <lineage>
        <taxon>Eukaryota</taxon>
        <taxon>Sar</taxon>
        <taxon>Stramenopiles</taxon>
        <taxon>Ochrophyta</taxon>
        <taxon>Pelagophyceae</taxon>
        <taxon>Pelagomonadales</taxon>
        <taxon>Pelagomonadaceae</taxon>
        <taxon>Pelagomonas</taxon>
    </lineage>
</organism>
<reference evidence="8" key="1">
    <citation type="submission" date="2021-11" db="EMBL/GenBank/DDBJ databases">
        <authorList>
            <consortium name="Genoscope - CEA"/>
            <person name="William W."/>
        </authorList>
    </citation>
    <scope>NUCLEOTIDE SEQUENCE</scope>
</reference>
<evidence type="ECO:0000256" key="6">
    <source>
        <dbReference type="SAM" id="MobiDB-lite"/>
    </source>
</evidence>
<dbReference type="AlphaFoldDB" id="A0A8J2SAQ7"/>
<keyword evidence="5" id="KW-0067">ATP-binding</keyword>
<feature type="compositionally biased region" description="Pro residues" evidence="6">
    <location>
        <begin position="34"/>
        <end position="46"/>
    </location>
</feature>
<dbReference type="PANTHER" id="PTHR34273:SF2">
    <property type="entry name" value="METHYLTHIORIBOSE KINASE"/>
    <property type="match status" value="1"/>
</dbReference>
<dbReference type="GO" id="GO:0016301">
    <property type="term" value="F:kinase activity"/>
    <property type="evidence" value="ECO:0007669"/>
    <property type="project" value="UniProtKB-KW"/>
</dbReference>
<sequence>MEPHMQHNIKKIKEILVPYTAEENAELSGGEDTVPPPLPPRRPPPRAASADAPDAPPLPQRTPQTEAEGRAAMKAYKEAWEKANAEAANRPITQDNPAGDQEYPVLLTLASVSWYVHGHGVLPDVPLYRLESQPINGGNLNFAWRCGDRDDSSKSVFVKQAPDFIKCLGADYKLTNKRAEVEANVLRALRDISADNAPEVLVYDDYRCAMILEDLRDFRLLRDDLLRGVIEESVAVSLGRFCAKVYNETREKQDAYFSEMLGKDDNGAMRAITRDYVFTKPFQEDETNRKIDPETALGFRVANARNDAGLLAAVANARKAFDDAHDCLSHGDLHAGSVMVDGARTVCIDAEFACRGPAGLDIAFLIAGYLFAFCAADAHAADAEAAGIRRVSCGDAVKALWRAYADARQGDPKMDEVCGFLGCELLRRVLGAASVPDLSEIADGKARERAELLVVEIGVGVLVDAPESAELLVEFAEGCYDALALDKY</sequence>
<keyword evidence="2" id="KW-0808">Transferase</keyword>
<name>A0A8J2SAQ7_9STRA</name>
<dbReference type="PANTHER" id="PTHR34273">
    <property type="entry name" value="METHYLTHIORIBOSE KINASE"/>
    <property type="match status" value="1"/>
</dbReference>
<protein>
    <recommendedName>
        <fullName evidence="7">Aminoglycoside phosphotransferase domain-containing protein</fullName>
    </recommendedName>
</protein>
<evidence type="ECO:0000256" key="3">
    <source>
        <dbReference type="ARBA" id="ARBA00022741"/>
    </source>
</evidence>
<dbReference type="InterPro" id="IPR011009">
    <property type="entry name" value="Kinase-like_dom_sf"/>
</dbReference>
<dbReference type="EMBL" id="CAKKNE010000001">
    <property type="protein sequence ID" value="CAH0366627.1"/>
    <property type="molecule type" value="Genomic_DNA"/>
</dbReference>
<dbReference type="Gene3D" id="3.30.200.20">
    <property type="entry name" value="Phosphorylase Kinase, domain 1"/>
    <property type="match status" value="1"/>
</dbReference>
<evidence type="ECO:0000256" key="1">
    <source>
        <dbReference type="ARBA" id="ARBA00010165"/>
    </source>
</evidence>
<accession>A0A8J2SAQ7</accession>
<evidence type="ECO:0000256" key="2">
    <source>
        <dbReference type="ARBA" id="ARBA00022679"/>
    </source>
</evidence>
<evidence type="ECO:0000313" key="8">
    <source>
        <dbReference type="EMBL" id="CAH0366627.1"/>
    </source>
</evidence>